<comment type="caution">
    <text evidence="7">Lacks conserved residue(s) required for the propagation of feature annotation.</text>
</comment>
<feature type="binding site" evidence="7">
    <location>
        <position position="42"/>
    </location>
    <ligand>
        <name>S-adenosyl-L-methionine</name>
        <dbReference type="ChEBI" id="CHEBI:59789"/>
    </ligand>
</feature>
<dbReference type="Pfam" id="PF02390">
    <property type="entry name" value="Methyltransf_4"/>
    <property type="match status" value="1"/>
</dbReference>
<dbReference type="EMBL" id="JANGCH010000004">
    <property type="protein sequence ID" value="MCQ5121499.1"/>
    <property type="molecule type" value="Genomic_DNA"/>
</dbReference>
<protein>
    <recommendedName>
        <fullName evidence="7">tRNA (guanine-N(7)-)-methyltransferase</fullName>
        <ecNumber evidence="7">2.1.1.33</ecNumber>
    </recommendedName>
    <alternativeName>
        <fullName evidence="7">tRNA (guanine(46)-N(7))-methyltransferase</fullName>
    </alternativeName>
    <alternativeName>
        <fullName evidence="7">tRNA(m7G46)-methyltransferase</fullName>
    </alternativeName>
</protein>
<reference evidence="8 9" key="1">
    <citation type="submission" date="2022-06" db="EMBL/GenBank/DDBJ databases">
        <title>Isolation of gut microbiota from human fecal samples.</title>
        <authorList>
            <person name="Pamer E.G."/>
            <person name="Barat B."/>
            <person name="Waligurski E."/>
            <person name="Medina S."/>
            <person name="Paddock L."/>
            <person name="Mostad J."/>
        </authorList>
    </citation>
    <scope>NUCLEOTIDE SEQUENCE [LARGE SCALE GENOMIC DNA]</scope>
    <source>
        <strain evidence="8 9">DFI.6.1</strain>
    </source>
</reference>
<evidence type="ECO:0000313" key="9">
    <source>
        <dbReference type="Proteomes" id="UP001524435"/>
    </source>
</evidence>
<feature type="binding site" evidence="7">
    <location>
        <position position="67"/>
    </location>
    <ligand>
        <name>S-adenosyl-L-methionine</name>
        <dbReference type="ChEBI" id="CHEBI:59789"/>
    </ligand>
</feature>
<name>A0ABT1SJW1_9FIRM</name>
<evidence type="ECO:0000256" key="2">
    <source>
        <dbReference type="ARBA" id="ARBA00003015"/>
    </source>
</evidence>
<comment type="similarity">
    <text evidence="7">Belongs to the class I-like SAM-binding methyltransferase superfamily. TrmB family.</text>
</comment>
<dbReference type="NCBIfam" id="TIGR00091">
    <property type="entry name" value="tRNA (guanosine(46)-N7)-methyltransferase TrmB"/>
    <property type="match status" value="1"/>
</dbReference>
<feature type="binding site" evidence="7">
    <location>
        <position position="95"/>
    </location>
    <ligand>
        <name>S-adenosyl-L-methionine</name>
        <dbReference type="ChEBI" id="CHEBI:59789"/>
    </ligand>
</feature>
<dbReference type="Gene3D" id="3.40.50.150">
    <property type="entry name" value="Vaccinia Virus protein VP39"/>
    <property type="match status" value="1"/>
</dbReference>
<dbReference type="InterPro" id="IPR055361">
    <property type="entry name" value="tRNA_methyltr_TrmB_bact"/>
</dbReference>
<accession>A0ABT1SJW1</accession>
<evidence type="ECO:0000256" key="5">
    <source>
        <dbReference type="ARBA" id="ARBA00022691"/>
    </source>
</evidence>
<comment type="pathway">
    <text evidence="7">tRNA modification; N(7)-methylguanine-tRNA biosynthesis.</text>
</comment>
<evidence type="ECO:0000256" key="4">
    <source>
        <dbReference type="ARBA" id="ARBA00022679"/>
    </source>
</evidence>
<evidence type="ECO:0000313" key="8">
    <source>
        <dbReference type="EMBL" id="MCQ5121499.1"/>
    </source>
</evidence>
<dbReference type="PANTHER" id="PTHR23417">
    <property type="entry name" value="3-DEOXY-D-MANNO-OCTULOSONIC-ACID TRANSFERASE/TRNA GUANINE-N 7 - -METHYLTRANSFERASE"/>
    <property type="match status" value="1"/>
</dbReference>
<comment type="function">
    <text evidence="2 7">Catalyzes the formation of N(7)-methylguanine at position 46 (m7G46) in tRNA.</text>
</comment>
<keyword evidence="3 7" id="KW-0489">Methyltransferase</keyword>
<evidence type="ECO:0000256" key="6">
    <source>
        <dbReference type="ARBA" id="ARBA00022694"/>
    </source>
</evidence>
<dbReference type="NCBIfam" id="NF001080">
    <property type="entry name" value="PRK00121.2-2"/>
    <property type="match status" value="1"/>
</dbReference>
<dbReference type="PROSITE" id="PS51625">
    <property type="entry name" value="SAM_MT_TRMB"/>
    <property type="match status" value="1"/>
</dbReference>
<feature type="binding site" evidence="7">
    <location>
        <position position="153"/>
    </location>
    <ligand>
        <name>substrate</name>
    </ligand>
</feature>
<feature type="binding site" evidence="7">
    <location>
        <begin position="190"/>
        <end position="193"/>
    </location>
    <ligand>
        <name>substrate</name>
    </ligand>
</feature>
<feature type="binding site" evidence="7">
    <location>
        <position position="121"/>
    </location>
    <ligand>
        <name>substrate</name>
    </ligand>
</feature>
<keyword evidence="5 7" id="KW-0949">S-adenosyl-L-methionine</keyword>
<organism evidence="8 9">
    <name type="scientific">Massilicoli timonensis</name>
    <dbReference type="NCBI Taxonomy" id="2015901"/>
    <lineage>
        <taxon>Bacteria</taxon>
        <taxon>Bacillati</taxon>
        <taxon>Bacillota</taxon>
        <taxon>Erysipelotrichia</taxon>
        <taxon>Erysipelotrichales</taxon>
        <taxon>Erysipelotrichaceae</taxon>
        <taxon>Massilicoli</taxon>
    </lineage>
</organism>
<dbReference type="InterPro" id="IPR003358">
    <property type="entry name" value="tRNA_(Gua-N-7)_MeTrfase_Trmb"/>
</dbReference>
<keyword evidence="9" id="KW-1185">Reference proteome</keyword>
<dbReference type="InterPro" id="IPR029063">
    <property type="entry name" value="SAM-dependent_MTases_sf"/>
</dbReference>
<dbReference type="EC" id="2.1.1.33" evidence="7"/>
<keyword evidence="6 7" id="KW-0819">tRNA processing</keyword>
<sequence length="217" mass="25619">MRMRRLKWAHDFLEQQPHLIKEPETMKGKWKQLLNKETLHVEIGCGKGDYWVQMGKRYSESGWIGIEKNESAAALAMRNYVNQGEESHMRFIYGDAATITEWFAPKEVDVIHLNFSDPWPKTRNHKRRLSHAGFLTKYKQILNSEGQIIMKTDNSDLFEFSLLQFQNEGFCLADVSVDFRRAIHEEDVITEYERRFMEKGQPIYRAVFQLRQQGSLD</sequence>
<dbReference type="HAMAP" id="MF_01057">
    <property type="entry name" value="tRNA_methyltr_TrmB"/>
    <property type="match status" value="1"/>
</dbReference>
<dbReference type="PANTHER" id="PTHR23417:SF14">
    <property type="entry name" value="PENTACOTRIPEPTIDE-REPEAT REGION OF PRORP DOMAIN-CONTAINING PROTEIN"/>
    <property type="match status" value="1"/>
</dbReference>
<evidence type="ECO:0000256" key="1">
    <source>
        <dbReference type="ARBA" id="ARBA00000142"/>
    </source>
</evidence>
<dbReference type="SUPFAM" id="SSF53335">
    <property type="entry name" value="S-adenosyl-L-methionine-dependent methyltransferases"/>
    <property type="match status" value="1"/>
</dbReference>
<feature type="binding site" evidence="7">
    <location>
        <position position="117"/>
    </location>
    <ligand>
        <name>S-adenosyl-L-methionine</name>
        <dbReference type="ChEBI" id="CHEBI:59789"/>
    </ligand>
</feature>
<dbReference type="RefSeq" id="WP_102266407.1">
    <property type="nucleotide sequence ID" value="NZ_CALVCM010000031.1"/>
</dbReference>
<dbReference type="Proteomes" id="UP001524435">
    <property type="component" value="Unassembled WGS sequence"/>
</dbReference>
<gene>
    <name evidence="7 8" type="primary">trmB</name>
    <name evidence="8" type="ORF">NE663_04405</name>
</gene>
<dbReference type="GO" id="GO:0008176">
    <property type="term" value="F:tRNA (guanine(46)-N7)-methyltransferase activity"/>
    <property type="evidence" value="ECO:0007669"/>
    <property type="project" value="UniProtKB-EC"/>
</dbReference>
<keyword evidence="4 7" id="KW-0808">Transferase</keyword>
<evidence type="ECO:0000256" key="7">
    <source>
        <dbReference type="HAMAP-Rule" id="MF_01057"/>
    </source>
</evidence>
<comment type="caution">
    <text evidence="8">The sequence shown here is derived from an EMBL/GenBank/DDBJ whole genome shotgun (WGS) entry which is preliminary data.</text>
</comment>
<comment type="catalytic activity">
    <reaction evidence="1 7">
        <text>guanosine(46) in tRNA + S-adenosyl-L-methionine = N(7)-methylguanosine(46) in tRNA + S-adenosyl-L-homocysteine</text>
        <dbReference type="Rhea" id="RHEA:42708"/>
        <dbReference type="Rhea" id="RHEA-COMP:10188"/>
        <dbReference type="Rhea" id="RHEA-COMP:10189"/>
        <dbReference type="ChEBI" id="CHEBI:57856"/>
        <dbReference type="ChEBI" id="CHEBI:59789"/>
        <dbReference type="ChEBI" id="CHEBI:74269"/>
        <dbReference type="ChEBI" id="CHEBI:74480"/>
        <dbReference type="EC" id="2.1.1.33"/>
    </reaction>
</comment>
<evidence type="ECO:0000256" key="3">
    <source>
        <dbReference type="ARBA" id="ARBA00022603"/>
    </source>
</evidence>
<proteinExistence type="inferred from homology"/>